<evidence type="ECO:0000256" key="10">
    <source>
        <dbReference type="ARBA" id="ARBA00023012"/>
    </source>
</evidence>
<dbReference type="InterPro" id="IPR003594">
    <property type="entry name" value="HATPase_dom"/>
</dbReference>
<dbReference type="EMBL" id="JAUSRB010000002">
    <property type="protein sequence ID" value="MDP9869414.1"/>
    <property type="molecule type" value="Genomic_DNA"/>
</dbReference>
<dbReference type="GO" id="GO:0016301">
    <property type="term" value="F:kinase activity"/>
    <property type="evidence" value="ECO:0007669"/>
    <property type="project" value="UniProtKB-KW"/>
</dbReference>
<name>A0ABT9RJE8_9ACTN</name>
<evidence type="ECO:0000256" key="1">
    <source>
        <dbReference type="ARBA" id="ARBA00000085"/>
    </source>
</evidence>
<keyword evidence="9" id="KW-0067">ATP-binding</keyword>
<comment type="catalytic activity">
    <reaction evidence="1">
        <text>ATP + protein L-histidine = ADP + protein N-phospho-L-histidine.</text>
        <dbReference type="EC" id="2.7.13.3"/>
    </reaction>
</comment>
<dbReference type="SMART" id="SM00387">
    <property type="entry name" value="HATPase_c"/>
    <property type="match status" value="1"/>
</dbReference>
<dbReference type="PROSITE" id="PS50109">
    <property type="entry name" value="HIS_KIN"/>
    <property type="match status" value="1"/>
</dbReference>
<comment type="subcellular location">
    <subcellularLocation>
        <location evidence="2">Cell membrane</location>
        <topology evidence="2">Multi-pass membrane protein</topology>
    </subcellularLocation>
</comment>
<dbReference type="SUPFAM" id="SSF55874">
    <property type="entry name" value="ATPase domain of HSP90 chaperone/DNA topoisomerase II/histidine kinase"/>
    <property type="match status" value="1"/>
</dbReference>
<dbReference type="Proteomes" id="UP001230426">
    <property type="component" value="Unassembled WGS sequence"/>
</dbReference>
<dbReference type="EC" id="2.7.13.3" evidence="3"/>
<sequence length="229" mass="25614">MKERLERALQRERQFTSDASHELRTPIAGLRAELEDAWLHSGEIDMDGVLERALRNLDRLQAIVEDLFLLVHLDTAWPARTQPVNLARLVDAEISRRSDRDRVQLSMDPYVTVDAVEDQIGRVLSNLLDNAHRHAERLVLVQVRREAGAAELTVTNDGRGVPEADRDRIFDLFARVDTSRSRDLGGTGLGLTIAREITQAHHGTLTVEGTPAGGVRFVLRLPVNAEPDL</sequence>
<feature type="domain" description="Histidine kinase" evidence="11">
    <location>
        <begin position="18"/>
        <end position="225"/>
    </location>
</feature>
<proteinExistence type="predicted"/>
<evidence type="ECO:0000256" key="5">
    <source>
        <dbReference type="ARBA" id="ARBA00022553"/>
    </source>
</evidence>
<dbReference type="Gene3D" id="3.30.565.10">
    <property type="entry name" value="Histidine kinase-like ATPase, C-terminal domain"/>
    <property type="match status" value="1"/>
</dbReference>
<dbReference type="PANTHER" id="PTHR44936:SF10">
    <property type="entry name" value="SENSOR PROTEIN RSTB"/>
    <property type="match status" value="1"/>
</dbReference>
<keyword evidence="5" id="KW-0597">Phosphoprotein</keyword>
<reference evidence="12 13" key="1">
    <citation type="submission" date="2023-07" db="EMBL/GenBank/DDBJ databases">
        <title>Sequencing the genomes of 1000 actinobacteria strains.</title>
        <authorList>
            <person name="Klenk H.-P."/>
        </authorList>
    </citation>
    <scope>NUCLEOTIDE SEQUENCE [LARGE SCALE GENOMIC DNA]</scope>
    <source>
        <strain evidence="12 13">DSM 44109</strain>
    </source>
</reference>
<dbReference type="InterPro" id="IPR036097">
    <property type="entry name" value="HisK_dim/P_sf"/>
</dbReference>
<dbReference type="CDD" id="cd00082">
    <property type="entry name" value="HisKA"/>
    <property type="match status" value="1"/>
</dbReference>
<organism evidence="12 13">
    <name type="scientific">Streptosporangium brasiliense</name>
    <dbReference type="NCBI Taxonomy" id="47480"/>
    <lineage>
        <taxon>Bacteria</taxon>
        <taxon>Bacillati</taxon>
        <taxon>Actinomycetota</taxon>
        <taxon>Actinomycetes</taxon>
        <taxon>Streptosporangiales</taxon>
        <taxon>Streptosporangiaceae</taxon>
        <taxon>Streptosporangium</taxon>
    </lineage>
</organism>
<keyword evidence="4" id="KW-1003">Cell membrane</keyword>
<dbReference type="PRINTS" id="PR00344">
    <property type="entry name" value="BCTRLSENSOR"/>
</dbReference>
<accession>A0ABT9RJE8</accession>
<evidence type="ECO:0000313" key="12">
    <source>
        <dbReference type="EMBL" id="MDP9869414.1"/>
    </source>
</evidence>
<evidence type="ECO:0000256" key="7">
    <source>
        <dbReference type="ARBA" id="ARBA00022741"/>
    </source>
</evidence>
<keyword evidence="8 12" id="KW-0418">Kinase</keyword>
<comment type="caution">
    <text evidence="12">The sequence shown here is derived from an EMBL/GenBank/DDBJ whole genome shotgun (WGS) entry which is preliminary data.</text>
</comment>
<dbReference type="Gene3D" id="1.10.287.130">
    <property type="match status" value="1"/>
</dbReference>
<dbReference type="PANTHER" id="PTHR44936">
    <property type="entry name" value="SENSOR PROTEIN CREC"/>
    <property type="match status" value="1"/>
</dbReference>
<dbReference type="InterPro" id="IPR003661">
    <property type="entry name" value="HisK_dim/P_dom"/>
</dbReference>
<keyword evidence="7" id="KW-0547">Nucleotide-binding</keyword>
<dbReference type="InterPro" id="IPR004358">
    <property type="entry name" value="Sig_transdc_His_kin-like_C"/>
</dbReference>
<keyword evidence="13" id="KW-1185">Reference proteome</keyword>
<dbReference type="SMART" id="SM00388">
    <property type="entry name" value="HisKA"/>
    <property type="match status" value="1"/>
</dbReference>
<evidence type="ECO:0000256" key="8">
    <source>
        <dbReference type="ARBA" id="ARBA00022777"/>
    </source>
</evidence>
<keyword evidence="6" id="KW-0808">Transferase</keyword>
<evidence type="ECO:0000259" key="11">
    <source>
        <dbReference type="PROSITE" id="PS50109"/>
    </source>
</evidence>
<dbReference type="InterPro" id="IPR036890">
    <property type="entry name" value="HATPase_C_sf"/>
</dbReference>
<keyword evidence="10" id="KW-0902">Two-component regulatory system</keyword>
<dbReference type="InterPro" id="IPR005467">
    <property type="entry name" value="His_kinase_dom"/>
</dbReference>
<dbReference type="Pfam" id="PF00512">
    <property type="entry name" value="HisKA"/>
    <property type="match status" value="1"/>
</dbReference>
<evidence type="ECO:0000256" key="2">
    <source>
        <dbReference type="ARBA" id="ARBA00004651"/>
    </source>
</evidence>
<evidence type="ECO:0000313" key="13">
    <source>
        <dbReference type="Proteomes" id="UP001230426"/>
    </source>
</evidence>
<evidence type="ECO:0000256" key="3">
    <source>
        <dbReference type="ARBA" id="ARBA00012438"/>
    </source>
</evidence>
<dbReference type="SUPFAM" id="SSF47384">
    <property type="entry name" value="Homodimeric domain of signal transducing histidine kinase"/>
    <property type="match status" value="1"/>
</dbReference>
<evidence type="ECO:0000256" key="6">
    <source>
        <dbReference type="ARBA" id="ARBA00022679"/>
    </source>
</evidence>
<dbReference type="Pfam" id="PF02518">
    <property type="entry name" value="HATPase_c"/>
    <property type="match status" value="1"/>
</dbReference>
<evidence type="ECO:0000256" key="9">
    <source>
        <dbReference type="ARBA" id="ARBA00022840"/>
    </source>
</evidence>
<dbReference type="InterPro" id="IPR050980">
    <property type="entry name" value="2C_sensor_his_kinase"/>
</dbReference>
<keyword evidence="4" id="KW-0472">Membrane</keyword>
<evidence type="ECO:0000256" key="4">
    <source>
        <dbReference type="ARBA" id="ARBA00022475"/>
    </source>
</evidence>
<protein>
    <recommendedName>
        <fullName evidence="3">histidine kinase</fullName>
        <ecNumber evidence="3">2.7.13.3</ecNumber>
    </recommendedName>
</protein>
<gene>
    <name evidence="12" type="ORF">J2S55_008680</name>
</gene>